<evidence type="ECO:0000256" key="14">
    <source>
        <dbReference type="SAM" id="MobiDB-lite"/>
    </source>
</evidence>
<dbReference type="CDD" id="cd14014">
    <property type="entry name" value="STKc_PknB_like"/>
    <property type="match status" value="1"/>
</dbReference>
<dbReference type="Pfam" id="PF00069">
    <property type="entry name" value="Pkinase"/>
    <property type="match status" value="1"/>
</dbReference>
<accession>A0A549YKE0</accession>
<keyword evidence="7 13" id="KW-0067">ATP-binding</keyword>
<dbReference type="InterPro" id="IPR017441">
    <property type="entry name" value="Protein_kinase_ATP_BS"/>
</dbReference>
<dbReference type="PROSITE" id="PS00107">
    <property type="entry name" value="PROTEIN_KINASE_ATP"/>
    <property type="match status" value="1"/>
</dbReference>
<gene>
    <name evidence="18" type="primary">pknB</name>
    <name evidence="18" type="ORF">FH966_11995</name>
</gene>
<protein>
    <recommendedName>
        <fullName evidence="12">Serine/threonine-protein kinase PrkC</fullName>
        <ecNumber evidence="1">2.7.11.1</ecNumber>
    </recommendedName>
</protein>
<dbReference type="Pfam" id="PF03793">
    <property type="entry name" value="PASTA"/>
    <property type="match status" value="3"/>
</dbReference>
<evidence type="ECO:0000256" key="3">
    <source>
        <dbReference type="ARBA" id="ARBA00022544"/>
    </source>
</evidence>
<dbReference type="Gene3D" id="3.30.200.20">
    <property type="entry name" value="Phosphorylase Kinase, domain 1"/>
    <property type="match status" value="1"/>
</dbReference>
<evidence type="ECO:0000256" key="1">
    <source>
        <dbReference type="ARBA" id="ARBA00012513"/>
    </source>
</evidence>
<dbReference type="PROSITE" id="PS51178">
    <property type="entry name" value="PASTA"/>
    <property type="match status" value="3"/>
</dbReference>
<dbReference type="PANTHER" id="PTHR43289">
    <property type="entry name" value="MITOGEN-ACTIVATED PROTEIN KINASE KINASE KINASE 20-RELATED"/>
    <property type="match status" value="1"/>
</dbReference>
<evidence type="ECO:0000256" key="13">
    <source>
        <dbReference type="PROSITE-ProRule" id="PRU10141"/>
    </source>
</evidence>
<comment type="subcellular location">
    <subcellularLocation>
        <location evidence="11">Spore membrane</location>
        <topology evidence="11">Single-pass type II membrane protein</topology>
    </subcellularLocation>
</comment>
<proteinExistence type="predicted"/>
<dbReference type="FunFam" id="1.10.510.10:FF:000021">
    <property type="entry name" value="Serine/threonine protein kinase"/>
    <property type="match status" value="1"/>
</dbReference>
<dbReference type="Proteomes" id="UP000319280">
    <property type="component" value="Unassembled WGS sequence"/>
</dbReference>
<name>A0A549YKE0_9BACI</name>
<feature type="region of interest" description="Disordered" evidence="14">
    <location>
        <begin position="541"/>
        <end position="563"/>
    </location>
</feature>
<dbReference type="InterPro" id="IPR011009">
    <property type="entry name" value="Kinase-like_dom_sf"/>
</dbReference>
<feature type="domain" description="PASTA" evidence="17">
    <location>
        <begin position="371"/>
        <end position="437"/>
    </location>
</feature>
<keyword evidence="3" id="KW-0309">Germination</keyword>
<evidence type="ECO:0000259" key="17">
    <source>
        <dbReference type="PROSITE" id="PS51178"/>
    </source>
</evidence>
<evidence type="ECO:0000256" key="12">
    <source>
        <dbReference type="ARBA" id="ARBA00070041"/>
    </source>
</evidence>
<dbReference type="InterPro" id="IPR005543">
    <property type="entry name" value="PASTA_dom"/>
</dbReference>
<dbReference type="AlphaFoldDB" id="A0A549YKE0"/>
<dbReference type="GO" id="GO:0009847">
    <property type="term" value="P:spore germination"/>
    <property type="evidence" value="ECO:0007669"/>
    <property type="project" value="UniProtKB-ARBA"/>
</dbReference>
<feature type="compositionally biased region" description="Basic and acidic residues" evidence="14">
    <location>
        <begin position="549"/>
        <end position="563"/>
    </location>
</feature>
<feature type="domain" description="PASTA" evidence="17">
    <location>
        <begin position="438"/>
        <end position="506"/>
    </location>
</feature>
<dbReference type="RefSeq" id="WP_142791355.1">
    <property type="nucleotide sequence ID" value="NZ_VJMZ01000001.1"/>
</dbReference>
<dbReference type="EMBL" id="VJMZ01000001">
    <property type="protein sequence ID" value="TRM12352.1"/>
    <property type="molecule type" value="Genomic_DNA"/>
</dbReference>
<feature type="domain" description="PASTA" evidence="17">
    <location>
        <begin position="507"/>
        <end position="573"/>
    </location>
</feature>
<evidence type="ECO:0000259" key="16">
    <source>
        <dbReference type="PROSITE" id="PS50011"/>
    </source>
</evidence>
<comment type="catalytic activity">
    <reaction evidence="9">
        <text>L-threonyl-[protein] + ATP = O-phospho-L-threonyl-[protein] + ADP + H(+)</text>
        <dbReference type="Rhea" id="RHEA:46608"/>
        <dbReference type="Rhea" id="RHEA-COMP:11060"/>
        <dbReference type="Rhea" id="RHEA-COMP:11605"/>
        <dbReference type="ChEBI" id="CHEBI:15378"/>
        <dbReference type="ChEBI" id="CHEBI:30013"/>
        <dbReference type="ChEBI" id="CHEBI:30616"/>
        <dbReference type="ChEBI" id="CHEBI:61977"/>
        <dbReference type="ChEBI" id="CHEBI:456216"/>
        <dbReference type="EC" id="2.7.11.1"/>
    </reaction>
</comment>
<dbReference type="Pfam" id="PF21160">
    <property type="entry name" value="PrkC-like_PASTA-like"/>
    <property type="match status" value="1"/>
</dbReference>
<evidence type="ECO:0000256" key="7">
    <source>
        <dbReference type="ARBA" id="ARBA00022840"/>
    </source>
</evidence>
<dbReference type="InterPro" id="IPR000719">
    <property type="entry name" value="Prot_kinase_dom"/>
</dbReference>
<dbReference type="PROSITE" id="PS00108">
    <property type="entry name" value="PROTEIN_KINASE_ST"/>
    <property type="match status" value="1"/>
</dbReference>
<organism evidence="18 19">
    <name type="scientific">Lentibacillus cibarius</name>
    <dbReference type="NCBI Taxonomy" id="2583219"/>
    <lineage>
        <taxon>Bacteria</taxon>
        <taxon>Bacillati</taxon>
        <taxon>Bacillota</taxon>
        <taxon>Bacilli</taxon>
        <taxon>Bacillales</taxon>
        <taxon>Bacillaceae</taxon>
        <taxon>Lentibacillus</taxon>
    </lineage>
</organism>
<comment type="catalytic activity">
    <reaction evidence="10">
        <text>L-seryl-[protein] + ATP = O-phospho-L-seryl-[protein] + ADP + H(+)</text>
        <dbReference type="Rhea" id="RHEA:17989"/>
        <dbReference type="Rhea" id="RHEA-COMP:9863"/>
        <dbReference type="Rhea" id="RHEA-COMP:11604"/>
        <dbReference type="ChEBI" id="CHEBI:15378"/>
        <dbReference type="ChEBI" id="CHEBI:29999"/>
        <dbReference type="ChEBI" id="CHEBI:30616"/>
        <dbReference type="ChEBI" id="CHEBI:83421"/>
        <dbReference type="ChEBI" id="CHEBI:456216"/>
        <dbReference type="EC" id="2.7.11.1"/>
    </reaction>
</comment>
<evidence type="ECO:0000313" key="18">
    <source>
        <dbReference type="EMBL" id="TRM12352.1"/>
    </source>
</evidence>
<dbReference type="Gene3D" id="1.10.510.10">
    <property type="entry name" value="Transferase(Phosphotransferase) domain 1"/>
    <property type="match status" value="1"/>
</dbReference>
<keyword evidence="2" id="KW-0723">Serine/threonine-protein kinase</keyword>
<comment type="caution">
    <text evidence="18">The sequence shown here is derived from an EMBL/GenBank/DDBJ whole genome shotgun (WGS) entry which is preliminary data.</text>
</comment>
<reference evidence="18 19" key="1">
    <citation type="submission" date="2019-07" db="EMBL/GenBank/DDBJ databases">
        <title>Genomic analysis of Lentibacillus sp. NKC851-2.</title>
        <authorList>
            <person name="Oh Y.J."/>
        </authorList>
    </citation>
    <scope>NUCLEOTIDE SEQUENCE [LARGE SCALE GENOMIC DNA]</scope>
    <source>
        <strain evidence="18 19">NKC851-2</strain>
    </source>
</reference>
<feature type="domain" description="Protein kinase" evidence="16">
    <location>
        <begin position="11"/>
        <end position="271"/>
    </location>
</feature>
<evidence type="ECO:0000256" key="9">
    <source>
        <dbReference type="ARBA" id="ARBA00047899"/>
    </source>
</evidence>
<keyword evidence="4" id="KW-0808">Transferase</keyword>
<keyword evidence="8" id="KW-0735">Signal-anchor</keyword>
<feature type="region of interest" description="Disordered" evidence="14">
    <location>
        <begin position="268"/>
        <end position="338"/>
    </location>
</feature>
<dbReference type="CDD" id="cd06577">
    <property type="entry name" value="PASTA_pknB"/>
    <property type="match status" value="3"/>
</dbReference>
<dbReference type="EC" id="2.7.11.1" evidence="1"/>
<evidence type="ECO:0000256" key="4">
    <source>
        <dbReference type="ARBA" id="ARBA00022679"/>
    </source>
</evidence>
<dbReference type="PROSITE" id="PS50011">
    <property type="entry name" value="PROTEIN_KINASE_DOM"/>
    <property type="match status" value="1"/>
</dbReference>
<evidence type="ECO:0000256" key="8">
    <source>
        <dbReference type="ARBA" id="ARBA00022968"/>
    </source>
</evidence>
<dbReference type="Gene3D" id="3.30.10.20">
    <property type="match status" value="3"/>
</dbReference>
<dbReference type="SUPFAM" id="SSF56112">
    <property type="entry name" value="Protein kinase-like (PK-like)"/>
    <property type="match status" value="1"/>
</dbReference>
<dbReference type="SMART" id="SM00740">
    <property type="entry name" value="PASTA"/>
    <property type="match status" value="3"/>
</dbReference>
<feature type="compositionally biased region" description="Polar residues" evidence="14">
    <location>
        <begin position="307"/>
        <end position="334"/>
    </location>
</feature>
<dbReference type="GO" id="GO:0007165">
    <property type="term" value="P:signal transduction"/>
    <property type="evidence" value="ECO:0007669"/>
    <property type="project" value="UniProtKB-ARBA"/>
</dbReference>
<feature type="compositionally biased region" description="Basic and acidic residues" evidence="14">
    <location>
        <begin position="272"/>
        <end position="283"/>
    </location>
</feature>
<dbReference type="FunFam" id="3.30.200.20:FF:000035">
    <property type="entry name" value="Serine/threonine protein kinase Stk1"/>
    <property type="match status" value="1"/>
</dbReference>
<dbReference type="GO" id="GO:0071224">
    <property type="term" value="P:cellular response to peptidoglycan"/>
    <property type="evidence" value="ECO:0007669"/>
    <property type="project" value="UniProtKB-ARBA"/>
</dbReference>
<keyword evidence="15" id="KW-0812">Transmembrane</keyword>
<feature type="binding site" evidence="13">
    <location>
        <position position="40"/>
    </location>
    <ligand>
        <name>ATP</name>
        <dbReference type="ChEBI" id="CHEBI:30616"/>
    </ligand>
</feature>
<evidence type="ECO:0000256" key="2">
    <source>
        <dbReference type="ARBA" id="ARBA00022527"/>
    </source>
</evidence>
<evidence type="ECO:0000313" key="19">
    <source>
        <dbReference type="Proteomes" id="UP000319280"/>
    </source>
</evidence>
<sequence>MLQGYLLNERYKIKEIIGGGGMANVYLARDIILERDVAIKVLRLDYADDEEFIARFDREAQSATSLSHPNIVNIYDVGEEDQFLFMVMEYVDGLTLKEYIQRFAPLDVQEALDIMKQIADAIAHAHANGIVHRDIKPQNILINTYGQVKVTDFGIAVALSATALTQTNSILGSVHYLSPEQARGGMATKKSDIYALGIVFFELLTGRLPFSGQSAVSIALKHLQHDTPSVKRFNPNVPQSVENIVLRATAKDPFHRYNSVYEMEEGLETALDPDKRNEAKYEPPVEAGEETKAIPIITDNEIKQNDNGDTITHTIGKDTTQPSDNNQPGSQSETNKGKRSRKKTWFISLGILFILLAGSIAAFFVLPGLFGPKDVVVPNVRDLSYEDAITDLREVNLKTDREQIYSEEVDEGFVIRTDPAAGNKVKEEDTITLIVSKGEEEVTFNDYTGKDYNQTKRLLEGQGYKVNAEEANSKDVAEGKIISHIYPSPEKEVVPSETEVTFEVSIGPKPINLGNLKGMTEKEAVDSLKEQDLSANIKEENSEMTPEGKVIRQEPKPGTELSKGDAVDVYVSTGPEAKPPINHKETFMVHYNSDKAEENAGAPSEQKVKIFIGDKNRSITEVYKTYTITEDKEFTITLVILPDSIADYKVMRDDDVIINKSVKYEDVKGE</sequence>
<evidence type="ECO:0000256" key="6">
    <source>
        <dbReference type="ARBA" id="ARBA00022777"/>
    </source>
</evidence>
<dbReference type="Gene3D" id="2.60.40.2560">
    <property type="match status" value="1"/>
</dbReference>
<dbReference type="SMART" id="SM00220">
    <property type="entry name" value="S_TKc"/>
    <property type="match status" value="1"/>
</dbReference>
<keyword evidence="5 13" id="KW-0547">Nucleotide-binding</keyword>
<dbReference type="PANTHER" id="PTHR43289:SF34">
    <property type="entry name" value="SERINE_THREONINE-PROTEIN KINASE YBDM-RELATED"/>
    <property type="match status" value="1"/>
</dbReference>
<keyword evidence="15" id="KW-0472">Membrane</keyword>
<dbReference type="InterPro" id="IPR008271">
    <property type="entry name" value="Ser/Thr_kinase_AS"/>
</dbReference>
<keyword evidence="15" id="KW-1133">Transmembrane helix</keyword>
<keyword evidence="19" id="KW-1185">Reference proteome</keyword>
<feature type="transmembrane region" description="Helical" evidence="15">
    <location>
        <begin position="345"/>
        <end position="370"/>
    </location>
</feature>
<dbReference type="GO" id="GO:0004674">
    <property type="term" value="F:protein serine/threonine kinase activity"/>
    <property type="evidence" value="ECO:0007669"/>
    <property type="project" value="UniProtKB-KW"/>
</dbReference>
<dbReference type="GO" id="GO:0005524">
    <property type="term" value="F:ATP binding"/>
    <property type="evidence" value="ECO:0007669"/>
    <property type="project" value="UniProtKB-UniRule"/>
</dbReference>
<evidence type="ECO:0000256" key="11">
    <source>
        <dbReference type="ARBA" id="ARBA00060432"/>
    </source>
</evidence>
<evidence type="ECO:0000256" key="5">
    <source>
        <dbReference type="ARBA" id="ARBA00022741"/>
    </source>
</evidence>
<keyword evidence="6 18" id="KW-0418">Kinase</keyword>
<evidence type="ECO:0000256" key="15">
    <source>
        <dbReference type="SAM" id="Phobius"/>
    </source>
</evidence>
<dbReference type="NCBIfam" id="NF033483">
    <property type="entry name" value="PknB_PASTA_kin"/>
    <property type="match status" value="1"/>
</dbReference>
<evidence type="ECO:0000256" key="10">
    <source>
        <dbReference type="ARBA" id="ARBA00048679"/>
    </source>
</evidence>